<gene>
    <name evidence="2" type="primary">P0431B06.6</name>
</gene>
<evidence type="ECO:0000313" key="3">
    <source>
        <dbReference type="Proteomes" id="UP000000763"/>
    </source>
</evidence>
<accession>Q6Z8L3</accession>
<name>Q6Z8L3_ORYSJ</name>
<reference evidence="3" key="1">
    <citation type="journal article" date="2005" name="Nature">
        <title>The map-based sequence of the rice genome.</title>
        <authorList>
            <consortium name="International rice genome sequencing project (IRGSP)"/>
            <person name="Matsumoto T."/>
            <person name="Wu J."/>
            <person name="Kanamori H."/>
            <person name="Katayose Y."/>
            <person name="Fujisawa M."/>
            <person name="Namiki N."/>
            <person name="Mizuno H."/>
            <person name="Yamamoto K."/>
            <person name="Antonio B.A."/>
            <person name="Baba T."/>
            <person name="Sakata K."/>
            <person name="Nagamura Y."/>
            <person name="Aoki H."/>
            <person name="Arikawa K."/>
            <person name="Arita K."/>
            <person name="Bito T."/>
            <person name="Chiden Y."/>
            <person name="Fujitsuka N."/>
            <person name="Fukunaka R."/>
            <person name="Hamada M."/>
            <person name="Harada C."/>
            <person name="Hayashi A."/>
            <person name="Hijishita S."/>
            <person name="Honda M."/>
            <person name="Hosokawa S."/>
            <person name="Ichikawa Y."/>
            <person name="Idonuma A."/>
            <person name="Iijima M."/>
            <person name="Ikeda M."/>
            <person name="Ikeno M."/>
            <person name="Ito K."/>
            <person name="Ito S."/>
            <person name="Ito T."/>
            <person name="Ito Y."/>
            <person name="Ito Y."/>
            <person name="Iwabuchi A."/>
            <person name="Kamiya K."/>
            <person name="Karasawa W."/>
            <person name="Kurita K."/>
            <person name="Katagiri S."/>
            <person name="Kikuta A."/>
            <person name="Kobayashi H."/>
            <person name="Kobayashi N."/>
            <person name="Machita K."/>
            <person name="Maehara T."/>
            <person name="Masukawa M."/>
            <person name="Mizubayashi T."/>
            <person name="Mukai Y."/>
            <person name="Nagasaki H."/>
            <person name="Nagata Y."/>
            <person name="Naito S."/>
            <person name="Nakashima M."/>
            <person name="Nakama Y."/>
            <person name="Nakamichi Y."/>
            <person name="Nakamura M."/>
            <person name="Meguro A."/>
            <person name="Negishi M."/>
            <person name="Ohta I."/>
            <person name="Ohta T."/>
            <person name="Okamoto M."/>
            <person name="Ono N."/>
            <person name="Saji S."/>
            <person name="Sakaguchi M."/>
            <person name="Sakai K."/>
            <person name="Shibata M."/>
            <person name="Shimokawa T."/>
            <person name="Song J."/>
            <person name="Takazaki Y."/>
            <person name="Terasawa K."/>
            <person name="Tsugane M."/>
            <person name="Tsuji K."/>
            <person name="Ueda S."/>
            <person name="Waki K."/>
            <person name="Yamagata H."/>
            <person name="Yamamoto M."/>
            <person name="Yamamoto S."/>
            <person name="Yamane H."/>
            <person name="Yoshiki S."/>
            <person name="Yoshihara R."/>
            <person name="Yukawa K."/>
            <person name="Zhong H."/>
            <person name="Yano M."/>
            <person name="Yuan Q."/>
            <person name="Ouyang S."/>
            <person name="Liu J."/>
            <person name="Jones K.M."/>
            <person name="Gansberger K."/>
            <person name="Moffat K."/>
            <person name="Hill J."/>
            <person name="Bera J."/>
            <person name="Fadrosh D."/>
            <person name="Jin S."/>
            <person name="Johri S."/>
            <person name="Kim M."/>
            <person name="Overton L."/>
            <person name="Reardon M."/>
            <person name="Tsitrin T."/>
            <person name="Vuong H."/>
            <person name="Weaver B."/>
            <person name="Ciecko A."/>
            <person name="Tallon L."/>
            <person name="Jackson J."/>
            <person name="Pai G."/>
            <person name="Aken S.V."/>
            <person name="Utterback T."/>
            <person name="Reidmuller S."/>
            <person name="Feldblyum T."/>
            <person name="Hsiao J."/>
            <person name="Zismann V."/>
            <person name="Iobst S."/>
            <person name="de Vazeille A.R."/>
            <person name="Buell C.R."/>
            <person name="Ying K."/>
            <person name="Li Y."/>
            <person name="Lu T."/>
            <person name="Huang Y."/>
            <person name="Zhao Q."/>
            <person name="Feng Q."/>
            <person name="Zhang L."/>
            <person name="Zhu J."/>
            <person name="Weng Q."/>
            <person name="Mu J."/>
            <person name="Lu Y."/>
            <person name="Fan D."/>
            <person name="Liu Y."/>
            <person name="Guan J."/>
            <person name="Zhang Y."/>
            <person name="Yu S."/>
            <person name="Liu X."/>
            <person name="Zhang Y."/>
            <person name="Hong G."/>
            <person name="Han B."/>
            <person name="Choisne N."/>
            <person name="Demange N."/>
            <person name="Orjeda G."/>
            <person name="Samain S."/>
            <person name="Cattolico L."/>
            <person name="Pelletier E."/>
            <person name="Couloux A."/>
            <person name="Segurens B."/>
            <person name="Wincker P."/>
            <person name="D'Hont A."/>
            <person name="Scarpelli C."/>
            <person name="Weissenbach J."/>
            <person name="Salanoubat M."/>
            <person name="Quetier F."/>
            <person name="Yu Y."/>
            <person name="Kim H.R."/>
            <person name="Rambo T."/>
            <person name="Currie J."/>
            <person name="Collura K."/>
            <person name="Luo M."/>
            <person name="Yang T."/>
            <person name="Ammiraju J.S.S."/>
            <person name="Engler F."/>
            <person name="Soderlund C."/>
            <person name="Wing R.A."/>
            <person name="Palmer L.E."/>
            <person name="de la Bastide M."/>
            <person name="Spiegel L."/>
            <person name="Nascimento L."/>
            <person name="Zutavern T."/>
            <person name="O'Shaughnessy A."/>
            <person name="Dike S."/>
            <person name="Dedhia N."/>
            <person name="Preston R."/>
            <person name="Balija V."/>
            <person name="McCombie W.R."/>
            <person name="Chow T."/>
            <person name="Chen H."/>
            <person name="Chung M."/>
            <person name="Chen C."/>
            <person name="Shaw J."/>
            <person name="Wu H."/>
            <person name="Hsiao K."/>
            <person name="Chao Y."/>
            <person name="Chu M."/>
            <person name="Cheng C."/>
            <person name="Hour A."/>
            <person name="Lee P."/>
            <person name="Lin S."/>
            <person name="Lin Y."/>
            <person name="Liou J."/>
            <person name="Liu S."/>
            <person name="Hsing Y."/>
            <person name="Raghuvanshi S."/>
            <person name="Mohanty A."/>
            <person name="Bharti A.K."/>
            <person name="Gaur A."/>
            <person name="Gupta V."/>
            <person name="Kumar D."/>
            <person name="Ravi V."/>
            <person name="Vij S."/>
            <person name="Kapur A."/>
            <person name="Khurana P."/>
            <person name="Khurana P."/>
            <person name="Khurana J.P."/>
            <person name="Tyagi A.K."/>
            <person name="Gaikwad K."/>
            <person name="Singh A."/>
            <person name="Dalal V."/>
            <person name="Srivastava S."/>
            <person name="Dixit A."/>
            <person name="Pal A.K."/>
            <person name="Ghazi I.A."/>
            <person name="Yadav M."/>
            <person name="Pandit A."/>
            <person name="Bhargava A."/>
            <person name="Sureshbabu K."/>
            <person name="Batra K."/>
            <person name="Sharma T.R."/>
            <person name="Mohapatra T."/>
            <person name="Singh N.K."/>
            <person name="Messing J."/>
            <person name="Nelson A.B."/>
            <person name="Fuks G."/>
            <person name="Kavchok S."/>
            <person name="Keizer G."/>
            <person name="Linton E."/>
            <person name="Llaca V."/>
            <person name="Song R."/>
            <person name="Tanyolac B."/>
            <person name="Young S."/>
            <person name="Ho-Il K."/>
            <person name="Hahn J.H."/>
            <person name="Sangsakoo G."/>
            <person name="Vanavichit A."/>
            <person name="de Mattos Luiz.A.T."/>
            <person name="Zimmer P.D."/>
            <person name="Malone G."/>
            <person name="Dellagostin O."/>
            <person name="de Oliveira A.C."/>
            <person name="Bevan M."/>
            <person name="Bancroft I."/>
            <person name="Minx P."/>
            <person name="Cordum H."/>
            <person name="Wilson R."/>
            <person name="Cheng Z."/>
            <person name="Jin W."/>
            <person name="Jiang J."/>
            <person name="Leong S.A."/>
            <person name="Iwama H."/>
            <person name="Gojobori T."/>
            <person name="Itoh T."/>
            <person name="Niimura Y."/>
            <person name="Fujii Y."/>
            <person name="Habara T."/>
            <person name="Sakai H."/>
            <person name="Sato Y."/>
            <person name="Wilson G."/>
            <person name="Kumar K."/>
            <person name="McCouch S."/>
            <person name="Juretic N."/>
            <person name="Hoen D."/>
            <person name="Wright S."/>
            <person name="Bruskiewich R."/>
            <person name="Bureau T."/>
            <person name="Miyao A."/>
            <person name="Hirochika H."/>
            <person name="Nishikawa T."/>
            <person name="Kadowaki K."/>
            <person name="Sugiura M."/>
            <person name="Burr B."/>
            <person name="Sasaki T."/>
        </authorList>
    </citation>
    <scope>NUCLEOTIDE SEQUENCE [LARGE SCALE GENOMIC DNA]</scope>
    <source>
        <strain evidence="3">cv. Nipponbare</strain>
    </source>
</reference>
<organism evidence="2 3">
    <name type="scientific">Oryza sativa subsp. japonica</name>
    <name type="common">Rice</name>
    <dbReference type="NCBI Taxonomy" id="39947"/>
    <lineage>
        <taxon>Eukaryota</taxon>
        <taxon>Viridiplantae</taxon>
        <taxon>Streptophyta</taxon>
        <taxon>Embryophyta</taxon>
        <taxon>Tracheophyta</taxon>
        <taxon>Spermatophyta</taxon>
        <taxon>Magnoliopsida</taxon>
        <taxon>Liliopsida</taxon>
        <taxon>Poales</taxon>
        <taxon>Poaceae</taxon>
        <taxon>BOP clade</taxon>
        <taxon>Oryzoideae</taxon>
        <taxon>Oryzeae</taxon>
        <taxon>Oryzinae</taxon>
        <taxon>Oryza</taxon>
        <taxon>Oryza sativa</taxon>
    </lineage>
</organism>
<dbReference type="EMBL" id="AP004774">
    <property type="protein sequence ID" value="BAD15630.1"/>
    <property type="molecule type" value="Genomic_DNA"/>
</dbReference>
<evidence type="ECO:0000313" key="2">
    <source>
        <dbReference type="EMBL" id="BAD15630.1"/>
    </source>
</evidence>
<proteinExistence type="predicted"/>
<feature type="compositionally biased region" description="Basic and acidic residues" evidence="1">
    <location>
        <begin position="1"/>
        <end position="17"/>
    </location>
</feature>
<feature type="region of interest" description="Disordered" evidence="1">
    <location>
        <begin position="1"/>
        <end position="41"/>
    </location>
</feature>
<reference evidence="3" key="2">
    <citation type="journal article" date="2008" name="Nucleic Acids Res.">
        <title>The rice annotation project database (RAP-DB): 2008 update.</title>
        <authorList>
            <consortium name="The rice annotation project (RAP)"/>
        </authorList>
    </citation>
    <scope>GENOME REANNOTATION</scope>
    <source>
        <strain evidence="3">cv. Nipponbare</strain>
    </source>
</reference>
<protein>
    <submittedName>
        <fullName evidence="2">Uncharacterized protein</fullName>
    </submittedName>
</protein>
<dbReference type="Proteomes" id="UP000000763">
    <property type="component" value="Chromosome 2"/>
</dbReference>
<sequence>MPRAELDLEGRANDGLHGRRVKKEHHIAAPARPRRSSGLHDDQQIEQEEGHMAMARRCWLDLVGATWPMKTMATGEGEAQAWWSNGWSV</sequence>
<dbReference type="AlphaFoldDB" id="Q6Z8L3"/>
<evidence type="ECO:0000256" key="1">
    <source>
        <dbReference type="SAM" id="MobiDB-lite"/>
    </source>
</evidence>